<dbReference type="STRING" id="1963862.B4O97_17130"/>
<reference evidence="1 2" key="1">
    <citation type="submission" date="2017-03" db="EMBL/GenBank/DDBJ databases">
        <title>Draft Genome sequence of Marispirochaeta sp. strain JC444.</title>
        <authorList>
            <person name="Shivani Y."/>
            <person name="Subhash Y."/>
            <person name="Sasikala C."/>
            <person name="Ramana C."/>
        </authorList>
    </citation>
    <scope>NUCLEOTIDE SEQUENCE [LARGE SCALE GENOMIC DNA]</scope>
    <source>
        <strain evidence="1 2">JC444</strain>
    </source>
</reference>
<dbReference type="EMBL" id="MWQY01000025">
    <property type="protein sequence ID" value="ORC31236.1"/>
    <property type="molecule type" value="Genomic_DNA"/>
</dbReference>
<evidence type="ECO:0000313" key="2">
    <source>
        <dbReference type="Proteomes" id="UP000192343"/>
    </source>
</evidence>
<comment type="caution">
    <text evidence="1">The sequence shown here is derived from an EMBL/GenBank/DDBJ whole genome shotgun (WGS) entry which is preliminary data.</text>
</comment>
<proteinExistence type="predicted"/>
<gene>
    <name evidence="1" type="ORF">B4O97_17130</name>
</gene>
<accession>A0A1Y1RTX5</accession>
<dbReference type="AlphaFoldDB" id="A0A1Y1RTX5"/>
<name>A0A1Y1RTX5_9SPIO</name>
<dbReference type="Proteomes" id="UP000192343">
    <property type="component" value="Unassembled WGS sequence"/>
</dbReference>
<evidence type="ECO:0000313" key="1">
    <source>
        <dbReference type="EMBL" id="ORC31236.1"/>
    </source>
</evidence>
<protein>
    <submittedName>
        <fullName evidence="1">Uncharacterized protein</fullName>
    </submittedName>
</protein>
<sequence length="265" mass="30198">MVIQKIDFRTLDRENIKTMVTRIGNNKKPVCKHILMISVAHPADLTGLGTISGHFFRKILEIPAGHLSAVSNEQLSGFDESVINCFGMDDVAEISRNDLLFSNNVISIVYKGDISSAEAVVTVLDTFEHKPIKSLIIESEKVCRDHSDKQKCIENILKKKDWLSTIDFQCWYLNELVPAKCVFLEQADLEVFINGERAVCPRLTDEGFVHITKSEVDTLKRKLIVARLEQYLMMQKRFSCIECRKVFGTVSHTMPVNLKECIYEK</sequence>
<keyword evidence="2" id="KW-1185">Reference proteome</keyword>
<organism evidence="1 2">
    <name type="scientific">Marispirochaeta aestuarii</name>
    <dbReference type="NCBI Taxonomy" id="1963862"/>
    <lineage>
        <taxon>Bacteria</taxon>
        <taxon>Pseudomonadati</taxon>
        <taxon>Spirochaetota</taxon>
        <taxon>Spirochaetia</taxon>
        <taxon>Spirochaetales</taxon>
        <taxon>Spirochaetaceae</taxon>
        <taxon>Marispirochaeta</taxon>
    </lineage>
</organism>